<name>A0A1H7MV17_OLID1</name>
<organism evidence="2 3">
    <name type="scientific">Olivibacter domesticus</name>
    <name type="common">Pseudosphingobacterium domesticum</name>
    <dbReference type="NCBI Taxonomy" id="407022"/>
    <lineage>
        <taxon>Bacteria</taxon>
        <taxon>Pseudomonadati</taxon>
        <taxon>Bacteroidota</taxon>
        <taxon>Sphingobacteriia</taxon>
        <taxon>Sphingobacteriales</taxon>
        <taxon>Sphingobacteriaceae</taxon>
        <taxon>Olivibacter</taxon>
    </lineage>
</organism>
<protein>
    <submittedName>
        <fullName evidence="2">Uncharacterized protein</fullName>
    </submittedName>
</protein>
<accession>A0A1H7MV17</accession>
<keyword evidence="1" id="KW-0812">Transmembrane</keyword>
<dbReference type="EMBL" id="FOAF01000001">
    <property type="protein sequence ID" value="SEL14879.1"/>
    <property type="molecule type" value="Genomic_DNA"/>
</dbReference>
<keyword evidence="1" id="KW-1133">Transmembrane helix</keyword>
<proteinExistence type="predicted"/>
<evidence type="ECO:0000313" key="3">
    <source>
        <dbReference type="Proteomes" id="UP000199421"/>
    </source>
</evidence>
<sequence>MIYVNITFLQSFGLLKPRSPARQVLRGNRYLYVFIFEHFSISGILLYSNG</sequence>
<keyword evidence="1" id="KW-0472">Membrane</keyword>
<dbReference type="Proteomes" id="UP000199421">
    <property type="component" value="Unassembled WGS sequence"/>
</dbReference>
<reference evidence="3" key="1">
    <citation type="submission" date="2016-10" db="EMBL/GenBank/DDBJ databases">
        <authorList>
            <person name="Varghese N."/>
            <person name="Submissions S."/>
        </authorList>
    </citation>
    <scope>NUCLEOTIDE SEQUENCE [LARGE SCALE GENOMIC DNA]</scope>
    <source>
        <strain evidence="3">DSM 18733</strain>
    </source>
</reference>
<evidence type="ECO:0000256" key="1">
    <source>
        <dbReference type="SAM" id="Phobius"/>
    </source>
</evidence>
<feature type="transmembrane region" description="Helical" evidence="1">
    <location>
        <begin position="30"/>
        <end position="48"/>
    </location>
</feature>
<gene>
    <name evidence="2" type="ORF">SAMN05661044_02134</name>
</gene>
<dbReference type="AlphaFoldDB" id="A0A1H7MV17"/>
<evidence type="ECO:0000313" key="2">
    <source>
        <dbReference type="EMBL" id="SEL14879.1"/>
    </source>
</evidence>
<keyword evidence="3" id="KW-1185">Reference proteome</keyword>